<dbReference type="eggNOG" id="ENOG50343SC">
    <property type="taxonomic scope" value="Bacteria"/>
</dbReference>
<reference evidence="1 2" key="2">
    <citation type="submission" date="2008-10" db="EMBL/GenBank/DDBJ databases">
        <authorList>
            <person name="Fulton L."/>
            <person name="Clifton S."/>
            <person name="Fulton B."/>
            <person name="Xu J."/>
            <person name="Minx P."/>
            <person name="Pepin K.H."/>
            <person name="Johnson M."/>
            <person name="Bhonagiri V."/>
            <person name="Nash W.E."/>
            <person name="Mardis E.R."/>
            <person name="Wilson R.K."/>
        </authorList>
    </citation>
    <scope>NUCLEOTIDE SEQUENCE [LARGE SCALE GENOMIC DNA]</scope>
    <source>
        <strain evidence="1 2">DSM 30120</strain>
    </source>
</reference>
<dbReference type="EMBL" id="ABXW01000014">
    <property type="protein sequence ID" value="EEB47065.1"/>
    <property type="molecule type" value="Genomic_DNA"/>
</dbReference>
<evidence type="ECO:0000313" key="2">
    <source>
        <dbReference type="Proteomes" id="UP000003729"/>
    </source>
</evidence>
<comment type="caution">
    <text evidence="1">The sequence shown here is derived from an EMBL/GenBank/DDBJ whole genome shotgun (WGS) entry which is preliminary data.</text>
</comment>
<proteinExistence type="predicted"/>
<protein>
    <submittedName>
        <fullName evidence="1">Uncharacterized protein</fullName>
    </submittedName>
</protein>
<accession>B6XBR3</accession>
<sequence>MAIFNHLTREQMKQDYDHYALFMGIVPIYVGDVHGECRVAVRNWFPDWLLDLADFLHQFTPYMNGLSRWASQSSSP</sequence>
<name>B6XBR3_9GAMM</name>
<evidence type="ECO:0000313" key="1">
    <source>
        <dbReference type="EMBL" id="EEB47065.1"/>
    </source>
</evidence>
<organism evidence="1 2">
    <name type="scientific">Providencia alcalifaciens DSM 30120</name>
    <dbReference type="NCBI Taxonomy" id="520999"/>
    <lineage>
        <taxon>Bacteria</taxon>
        <taxon>Pseudomonadati</taxon>
        <taxon>Pseudomonadota</taxon>
        <taxon>Gammaproteobacteria</taxon>
        <taxon>Enterobacterales</taxon>
        <taxon>Morganellaceae</taxon>
        <taxon>Providencia</taxon>
    </lineage>
</organism>
<reference evidence="1 2" key="1">
    <citation type="submission" date="2008-10" db="EMBL/GenBank/DDBJ databases">
        <title>Draft genome sequence of Providencia alcalifaciens (DSM 30120).</title>
        <authorList>
            <person name="Sudarsanam P."/>
            <person name="Ley R."/>
            <person name="Guruge J."/>
            <person name="Turnbaugh P.J."/>
            <person name="Mahowald M."/>
            <person name="Liep D."/>
            <person name="Gordon J."/>
        </authorList>
    </citation>
    <scope>NUCLEOTIDE SEQUENCE [LARGE SCALE GENOMIC DNA]</scope>
    <source>
        <strain evidence="1 2">DSM 30120</strain>
    </source>
</reference>
<dbReference type="AlphaFoldDB" id="B6XBR3"/>
<dbReference type="Proteomes" id="UP000003729">
    <property type="component" value="Unassembled WGS sequence"/>
</dbReference>
<gene>
    <name evidence="1" type="ORF">PROVALCAL_00774</name>
</gene>